<sequence>MEATPLPSSRGQESSAKNPTLSPPSPSLSLSPSPSRLWRPAAQRNLRNQWSKLLSSKDRWVSAASEGRARATSLVNAYLSRKYLPEMDLGVLKDMPGIRQKACDKLAQKQELYHNMLISSYKEMVVAVSHLVKASSSMRCFLKGSVAGPLVQFCDHPENKNDFGDGGGIPVFSSFPISHFENLAQELVEMFALELSLKRLLVVELLSISWSQNTGQIDGLKWSDELYLGEFDDLRMNGLYSEESCEPLPPRIKNWDSSIPLTRHLDHPPKSEVLQVYLTTWLADVNINMNRIQDYKALSAMVLHVHEGIWCLLLD</sequence>
<dbReference type="RefSeq" id="XP_008799530.2">
    <property type="nucleotide sequence ID" value="XM_008801308.4"/>
</dbReference>
<gene>
    <name evidence="3" type="primary">LOC103714152</name>
</gene>
<dbReference type="OrthoDB" id="1913984at2759"/>
<proteinExistence type="predicted"/>
<keyword evidence="2" id="KW-1185">Reference proteome</keyword>
<dbReference type="Proteomes" id="UP000228380">
    <property type="component" value="Chromosome 2"/>
</dbReference>
<feature type="compositionally biased region" description="Polar residues" evidence="1">
    <location>
        <begin position="1"/>
        <end position="20"/>
    </location>
</feature>
<dbReference type="AlphaFoldDB" id="A0A8B7CHR4"/>
<accession>A0A8B7CHR4</accession>
<protein>
    <submittedName>
        <fullName evidence="3">Uncharacterized protein LOC103714152 isoform X1</fullName>
    </submittedName>
</protein>
<evidence type="ECO:0000313" key="3">
    <source>
        <dbReference type="RefSeq" id="XP_008799530.2"/>
    </source>
</evidence>
<dbReference type="KEGG" id="pda:103714152"/>
<reference evidence="2" key="1">
    <citation type="journal article" date="2019" name="Nat. Commun.">
        <title>Genome-wide association mapping of date palm fruit traits.</title>
        <authorList>
            <person name="Hazzouri K.M."/>
            <person name="Gros-Balthazard M."/>
            <person name="Flowers J.M."/>
            <person name="Copetti D."/>
            <person name="Lemansour A."/>
            <person name="Lebrun M."/>
            <person name="Masmoudi K."/>
            <person name="Ferrand S."/>
            <person name="Dhar M.I."/>
            <person name="Fresquez Z.A."/>
            <person name="Rosas U."/>
            <person name="Zhang J."/>
            <person name="Talag J."/>
            <person name="Lee S."/>
            <person name="Kudrna D."/>
            <person name="Powell R.F."/>
            <person name="Leitch I.J."/>
            <person name="Krueger R.R."/>
            <person name="Wing R.A."/>
            <person name="Amiri K.M.A."/>
            <person name="Purugganan M.D."/>
        </authorList>
    </citation>
    <scope>NUCLEOTIDE SEQUENCE [LARGE SCALE GENOMIC DNA]</scope>
    <source>
        <strain evidence="2">cv. Khalas</strain>
    </source>
</reference>
<evidence type="ECO:0000256" key="1">
    <source>
        <dbReference type="SAM" id="MobiDB-lite"/>
    </source>
</evidence>
<reference evidence="3" key="2">
    <citation type="submission" date="2025-08" db="UniProtKB">
        <authorList>
            <consortium name="RefSeq"/>
        </authorList>
    </citation>
    <scope>IDENTIFICATION</scope>
    <source>
        <tissue evidence="3">Young leaves</tissue>
    </source>
</reference>
<organism evidence="2 3">
    <name type="scientific">Phoenix dactylifera</name>
    <name type="common">Date palm</name>
    <dbReference type="NCBI Taxonomy" id="42345"/>
    <lineage>
        <taxon>Eukaryota</taxon>
        <taxon>Viridiplantae</taxon>
        <taxon>Streptophyta</taxon>
        <taxon>Embryophyta</taxon>
        <taxon>Tracheophyta</taxon>
        <taxon>Spermatophyta</taxon>
        <taxon>Magnoliopsida</taxon>
        <taxon>Liliopsida</taxon>
        <taxon>Arecaceae</taxon>
        <taxon>Coryphoideae</taxon>
        <taxon>Phoeniceae</taxon>
        <taxon>Phoenix</taxon>
    </lineage>
</organism>
<dbReference type="GeneID" id="103714152"/>
<evidence type="ECO:0000313" key="2">
    <source>
        <dbReference type="Proteomes" id="UP000228380"/>
    </source>
</evidence>
<dbReference type="PANTHER" id="PTHR15827">
    <property type="entry name" value="CYCLIN-DEPENDENT KINASE 2-INTERACTING PROTEIN"/>
    <property type="match status" value="1"/>
</dbReference>
<dbReference type="PANTHER" id="PTHR15827:SF2">
    <property type="entry name" value="CYCLIN-DEPENDENT KINASE 2-INTERACTING PROTEIN"/>
    <property type="match status" value="1"/>
</dbReference>
<name>A0A8B7CHR4_PHODC</name>
<feature type="region of interest" description="Disordered" evidence="1">
    <location>
        <begin position="1"/>
        <end position="36"/>
    </location>
</feature>